<feature type="domain" description="Polysaccharide chain length determinant N-terminal" evidence="15">
    <location>
        <begin position="16"/>
        <end position="107"/>
    </location>
</feature>
<dbReference type="EC" id="2.7.10.2" evidence="18"/>
<organism evidence="18 19">
    <name type="scientific">Chania multitudinisentens RB-25</name>
    <dbReference type="NCBI Taxonomy" id="1441930"/>
    <lineage>
        <taxon>Bacteria</taxon>
        <taxon>Pseudomonadati</taxon>
        <taxon>Pseudomonadota</taxon>
        <taxon>Gammaproteobacteria</taxon>
        <taxon>Enterobacterales</taxon>
        <taxon>Yersiniaceae</taxon>
        <taxon>Chania</taxon>
    </lineage>
</organism>
<dbReference type="InterPro" id="IPR005702">
    <property type="entry name" value="Wzc-like_C"/>
</dbReference>
<evidence type="ECO:0000256" key="1">
    <source>
        <dbReference type="ARBA" id="ARBA00004429"/>
    </source>
</evidence>
<gene>
    <name evidence="18" type="ORF">Z042_21190</name>
</gene>
<dbReference type="PATRIC" id="fig|1441930.4.peg.4187"/>
<dbReference type="InterPro" id="IPR050445">
    <property type="entry name" value="Bact_polysacc_biosynth/exp"/>
</dbReference>
<evidence type="ECO:0000256" key="13">
    <source>
        <dbReference type="ARBA" id="ARBA00053015"/>
    </source>
</evidence>
<dbReference type="Proteomes" id="UP000019030">
    <property type="component" value="Chromosome"/>
</dbReference>
<keyword evidence="9" id="KW-0067">ATP-binding</keyword>
<dbReference type="InterPro" id="IPR003856">
    <property type="entry name" value="LPS_length_determ_N"/>
</dbReference>
<evidence type="ECO:0000256" key="5">
    <source>
        <dbReference type="ARBA" id="ARBA00022679"/>
    </source>
</evidence>
<dbReference type="FunFam" id="3.40.50.300:FF:000527">
    <property type="entry name" value="Tyrosine-protein kinase etk"/>
    <property type="match status" value="1"/>
</dbReference>
<dbReference type="NCBIfam" id="TIGR01007">
    <property type="entry name" value="eps_fam"/>
    <property type="match status" value="1"/>
</dbReference>
<dbReference type="Pfam" id="PF13807">
    <property type="entry name" value="GNVR"/>
    <property type="match status" value="1"/>
</dbReference>
<evidence type="ECO:0000313" key="18">
    <source>
        <dbReference type="EMBL" id="AHG21848.1"/>
    </source>
</evidence>
<dbReference type="CDD" id="cd05387">
    <property type="entry name" value="BY-kinase"/>
    <property type="match status" value="1"/>
</dbReference>
<feature type="transmembrane region" description="Helical" evidence="14">
    <location>
        <begin position="32"/>
        <end position="51"/>
    </location>
</feature>
<feature type="domain" description="Tyrosine-protein kinase G-rich" evidence="17">
    <location>
        <begin position="368"/>
        <end position="448"/>
    </location>
</feature>
<keyword evidence="6 14" id="KW-0812">Transmembrane</keyword>
<dbReference type="Pfam" id="PF02706">
    <property type="entry name" value="Wzz"/>
    <property type="match status" value="1"/>
</dbReference>
<dbReference type="PANTHER" id="PTHR32309">
    <property type="entry name" value="TYROSINE-PROTEIN KINASE"/>
    <property type="match status" value="1"/>
</dbReference>
<evidence type="ECO:0000256" key="4">
    <source>
        <dbReference type="ARBA" id="ARBA00022519"/>
    </source>
</evidence>
<proteinExistence type="inferred from homology"/>
<keyword evidence="11 14" id="KW-0472">Membrane</keyword>
<evidence type="ECO:0000256" key="2">
    <source>
        <dbReference type="ARBA" id="ARBA00008883"/>
    </source>
</evidence>
<evidence type="ECO:0000256" key="12">
    <source>
        <dbReference type="ARBA" id="ARBA00023137"/>
    </source>
</evidence>
<evidence type="ECO:0000256" key="7">
    <source>
        <dbReference type="ARBA" id="ARBA00022741"/>
    </source>
</evidence>
<keyword evidence="10 14" id="KW-1133">Transmembrane helix</keyword>
<keyword evidence="7" id="KW-0547">Nucleotide-binding</keyword>
<dbReference type="HOGENOM" id="CLU_009912_0_0_6"/>
<dbReference type="GO" id="GO:0005886">
    <property type="term" value="C:plasma membrane"/>
    <property type="evidence" value="ECO:0007669"/>
    <property type="project" value="UniProtKB-SubCell"/>
</dbReference>
<evidence type="ECO:0000313" key="19">
    <source>
        <dbReference type="Proteomes" id="UP000019030"/>
    </source>
</evidence>
<dbReference type="eggNOG" id="COG0489">
    <property type="taxonomic scope" value="Bacteria"/>
</dbReference>
<dbReference type="GO" id="GO:0004715">
    <property type="term" value="F:non-membrane spanning protein tyrosine kinase activity"/>
    <property type="evidence" value="ECO:0007669"/>
    <property type="project" value="UniProtKB-EC"/>
</dbReference>
<dbReference type="AlphaFoldDB" id="W0LDC3"/>
<accession>W0LDC3</accession>
<reference evidence="18 19" key="1">
    <citation type="submission" date="2014-01" db="EMBL/GenBank/DDBJ databases">
        <title>Isolation of Serratia multitudinisentens RB-25 from Ex-Landfill site.</title>
        <authorList>
            <person name="Robson E.H.J."/>
        </authorList>
    </citation>
    <scope>NUCLEOTIDE SEQUENCE [LARGE SCALE GENOMIC DNA]</scope>
    <source>
        <strain evidence="18 19">RB-25</strain>
    </source>
</reference>
<feature type="domain" description="AAA" evidence="16">
    <location>
        <begin position="533"/>
        <end position="654"/>
    </location>
</feature>
<comment type="similarity">
    <text evidence="2">Belongs to the etk/wzc family.</text>
</comment>
<keyword evidence="5 18" id="KW-0808">Transferase</keyword>
<evidence type="ECO:0000259" key="17">
    <source>
        <dbReference type="Pfam" id="PF13807"/>
    </source>
</evidence>
<keyword evidence="3" id="KW-1003">Cell membrane</keyword>
<evidence type="ECO:0000256" key="6">
    <source>
        <dbReference type="ARBA" id="ARBA00022692"/>
    </source>
</evidence>
<dbReference type="STRING" id="1441930.Z042_21190"/>
<evidence type="ECO:0000256" key="10">
    <source>
        <dbReference type="ARBA" id="ARBA00022989"/>
    </source>
</evidence>
<dbReference type="SUPFAM" id="SSF52540">
    <property type="entry name" value="P-loop containing nucleoside triphosphate hydrolases"/>
    <property type="match status" value="1"/>
</dbReference>
<reference evidence="18 19" key="2">
    <citation type="submission" date="2015-03" db="EMBL/GenBank/DDBJ databases">
        <authorList>
            <person name="Chan K.-G."/>
        </authorList>
    </citation>
    <scope>NUCLEOTIDE SEQUENCE [LARGE SCALE GENOMIC DNA]</scope>
    <source>
        <strain evidence="18 19">RB-25</strain>
    </source>
</reference>
<evidence type="ECO:0000256" key="11">
    <source>
        <dbReference type="ARBA" id="ARBA00023136"/>
    </source>
</evidence>
<dbReference type="Gene3D" id="3.40.50.300">
    <property type="entry name" value="P-loop containing nucleotide triphosphate hydrolases"/>
    <property type="match status" value="1"/>
</dbReference>
<dbReference type="GO" id="GO:0042802">
    <property type="term" value="F:identical protein binding"/>
    <property type="evidence" value="ECO:0007669"/>
    <property type="project" value="UniProtKB-ARBA"/>
</dbReference>
<dbReference type="RefSeq" id="WP_024911789.1">
    <property type="nucleotide sequence ID" value="NZ_CP007044.2"/>
</dbReference>
<keyword evidence="8 18" id="KW-0418">Kinase</keyword>
<dbReference type="PANTHER" id="PTHR32309:SF32">
    <property type="entry name" value="TYROSINE-PROTEIN KINASE ETK-RELATED"/>
    <property type="match status" value="1"/>
</dbReference>
<dbReference type="InterPro" id="IPR025669">
    <property type="entry name" value="AAA_dom"/>
</dbReference>
<keyword evidence="19" id="KW-1185">Reference proteome</keyword>
<dbReference type="KEGG" id="sfo:Z042_21190"/>
<dbReference type="InterPro" id="IPR027417">
    <property type="entry name" value="P-loop_NTPase"/>
</dbReference>
<keyword evidence="4" id="KW-0997">Cell inner membrane</keyword>
<dbReference type="OrthoDB" id="9775724at2"/>
<sequence>MSEKNRVNISKNEKNDEIDLKRLLGEIIDNRWLIIAVTSVFLTLGILYSLLATPIYRADALVQVEQNAGNSLLKNINQMLPNGQPDSAPEIELLKSRMILSKTVDDLNLGTVVEQNYFPIFGRGIARITKKPEGRLAISRLRLPTEWENDPTIEIKVKDDKHFILNKNGEVFAEGTVGVLLKKGDFSVLVSDLDAEPNTSFTITQVSELAAINSILDAFNVQDKGKNTGVLGLSYTGSNPALNQKILNNITNNYLAQNVERKSEEDARSLDFLREQLPKVRGALDTSENLLNKYRQQNDSVDLSLEAKSVLDSIVAVDAQLNELTFKEAEISKLYTREHPSYRALLEKKKVLEEERDKLNKRVSNMPKTQQEILRLSRDVQSGQEIYMQLLAKEQELSISKASTIGNVRVIDHAITQDIPVQPRKLVIIVLSFVLGGLCSIGYVLVRSFLYSGIESAEQLEELGINVYASVPLSEWQRKQDLSFAKSRKSKQKNSDLSSLLAFCNPSDLAIEAIRSLRTSLHFAMIESTNNILMISGASPGIGKTFISTNLAAVIAQSGQKVLFIDSDMRKGYAHELMGSDGKYGLSDILSGKLDIQEAIQENKYDNFDFIARGQIPPNPSELLMHSRLSELLEYVAEKYDLVLIDTPPILAVTDAAIIGKLAGTSLMVARFELNSPKEVEVSVRRFEQNGIDIKGVILNAVLKKSANYYNYSYDYYS</sequence>
<comment type="subcellular location">
    <subcellularLocation>
        <location evidence="1">Cell inner membrane</location>
        <topology evidence="1">Multi-pass membrane protein</topology>
    </subcellularLocation>
</comment>
<keyword evidence="12" id="KW-0829">Tyrosine-protein kinase</keyword>
<evidence type="ECO:0000256" key="14">
    <source>
        <dbReference type="SAM" id="Phobius"/>
    </source>
</evidence>
<name>W0LDC3_9GAMM</name>
<dbReference type="NCBIfam" id="NF008568">
    <property type="entry name" value="PRK11519.1"/>
    <property type="match status" value="1"/>
</dbReference>
<dbReference type="EMBL" id="CP007044">
    <property type="protein sequence ID" value="AHG21848.1"/>
    <property type="molecule type" value="Genomic_DNA"/>
</dbReference>
<dbReference type="Pfam" id="PF23607">
    <property type="entry name" value="WZC_N"/>
    <property type="match status" value="1"/>
</dbReference>
<evidence type="ECO:0000259" key="15">
    <source>
        <dbReference type="Pfam" id="PF02706"/>
    </source>
</evidence>
<dbReference type="Pfam" id="PF13614">
    <property type="entry name" value="AAA_31"/>
    <property type="match status" value="1"/>
</dbReference>
<dbReference type="eggNOG" id="COG3206">
    <property type="taxonomic scope" value="Bacteria"/>
</dbReference>
<protein>
    <submittedName>
        <fullName evidence="18">Tyrosine protein kinase</fullName>
        <ecNumber evidence="18">2.7.10.2</ecNumber>
    </submittedName>
</protein>
<dbReference type="GO" id="GO:0005524">
    <property type="term" value="F:ATP binding"/>
    <property type="evidence" value="ECO:0007669"/>
    <property type="project" value="UniProtKB-KW"/>
</dbReference>
<evidence type="ECO:0000259" key="16">
    <source>
        <dbReference type="Pfam" id="PF13614"/>
    </source>
</evidence>
<dbReference type="InterPro" id="IPR032807">
    <property type="entry name" value="GNVR"/>
</dbReference>
<comment type="catalytic activity">
    <reaction evidence="13">
        <text>L-tyrosyl-[protein] + ATP = O-phospho-L-tyrosyl-[protein] + ADP + H(+)</text>
        <dbReference type="Rhea" id="RHEA:10596"/>
        <dbReference type="Rhea" id="RHEA-COMP:10136"/>
        <dbReference type="Rhea" id="RHEA-COMP:20101"/>
        <dbReference type="ChEBI" id="CHEBI:15378"/>
        <dbReference type="ChEBI" id="CHEBI:30616"/>
        <dbReference type="ChEBI" id="CHEBI:46858"/>
        <dbReference type="ChEBI" id="CHEBI:61978"/>
        <dbReference type="ChEBI" id="CHEBI:456216"/>
    </reaction>
</comment>
<evidence type="ECO:0000256" key="3">
    <source>
        <dbReference type="ARBA" id="ARBA00022475"/>
    </source>
</evidence>
<evidence type="ECO:0000256" key="9">
    <source>
        <dbReference type="ARBA" id="ARBA00022840"/>
    </source>
</evidence>
<evidence type="ECO:0000256" key="8">
    <source>
        <dbReference type="ARBA" id="ARBA00022777"/>
    </source>
</evidence>